<keyword evidence="7" id="KW-0282">Flagellum</keyword>
<reference evidence="7 8" key="1">
    <citation type="submission" date="2016-04" db="EMBL/GenBank/DDBJ databases">
        <title>Complete Genome Sequence of Halotalea alkalilenta IHB B 13600.</title>
        <authorList>
            <person name="Swarnkar M.K."/>
            <person name="Sharma A."/>
            <person name="Kaushal K."/>
            <person name="Soni R."/>
            <person name="Rana S."/>
            <person name="Singh A.K."/>
            <person name="Gulati A."/>
        </authorList>
    </citation>
    <scope>NUCLEOTIDE SEQUENCE [LARGE SCALE GENOMIC DNA]</scope>
    <source>
        <strain evidence="7 8">IHB B 13600</strain>
    </source>
</reference>
<protein>
    <recommendedName>
        <fullName evidence="4">Flagellin</fullName>
    </recommendedName>
</protein>
<dbReference type="RefSeq" id="WP_064123240.1">
    <property type="nucleotide sequence ID" value="NZ_CP015243.1"/>
</dbReference>
<evidence type="ECO:0000256" key="4">
    <source>
        <dbReference type="RuleBase" id="RU362073"/>
    </source>
</evidence>
<dbReference type="PRINTS" id="PR00207">
    <property type="entry name" value="FLAGELLIN"/>
</dbReference>
<dbReference type="GO" id="GO:0005576">
    <property type="term" value="C:extracellular region"/>
    <property type="evidence" value="ECO:0007669"/>
    <property type="project" value="UniProtKB-SubCell"/>
</dbReference>
<evidence type="ECO:0000259" key="5">
    <source>
        <dbReference type="Pfam" id="PF00669"/>
    </source>
</evidence>
<dbReference type="Gene3D" id="6.10.10.10">
    <property type="entry name" value="Flagellar export chaperone, C-terminal domain"/>
    <property type="match status" value="1"/>
</dbReference>
<feature type="domain" description="Flagellin N-terminal" evidence="5">
    <location>
        <begin position="5"/>
        <end position="142"/>
    </location>
</feature>
<comment type="similarity">
    <text evidence="1 4">Belongs to the bacterial flagellin family.</text>
</comment>
<feature type="domain" description="Flagellin C-terminal" evidence="6">
    <location>
        <begin position="187"/>
        <end position="271"/>
    </location>
</feature>
<dbReference type="PANTHER" id="PTHR42792">
    <property type="entry name" value="FLAGELLIN"/>
    <property type="match status" value="1"/>
</dbReference>
<evidence type="ECO:0000256" key="3">
    <source>
        <dbReference type="ARBA" id="ARBA00023143"/>
    </source>
</evidence>
<keyword evidence="2 4" id="KW-0964">Secreted</keyword>
<accession>A0A172YH03</accession>
<keyword evidence="7" id="KW-0966">Cell projection</keyword>
<keyword evidence="3 4" id="KW-0975">Bacterial flagellum</keyword>
<gene>
    <name evidence="7" type="ORF">A5892_13450</name>
</gene>
<dbReference type="Proteomes" id="UP000077875">
    <property type="component" value="Chromosome"/>
</dbReference>
<dbReference type="Pfam" id="PF00700">
    <property type="entry name" value="Flagellin_C"/>
    <property type="match status" value="1"/>
</dbReference>
<dbReference type="Pfam" id="PF00669">
    <property type="entry name" value="Flagellin_N"/>
    <property type="match status" value="1"/>
</dbReference>
<dbReference type="PANTHER" id="PTHR42792:SF2">
    <property type="entry name" value="FLAGELLIN"/>
    <property type="match status" value="1"/>
</dbReference>
<dbReference type="AlphaFoldDB" id="A0A172YH03"/>
<evidence type="ECO:0000256" key="2">
    <source>
        <dbReference type="ARBA" id="ARBA00022525"/>
    </source>
</evidence>
<evidence type="ECO:0000313" key="8">
    <source>
        <dbReference type="Proteomes" id="UP000077875"/>
    </source>
</evidence>
<name>A0A172YH03_9GAMM</name>
<dbReference type="InterPro" id="IPR001029">
    <property type="entry name" value="Flagellin_N"/>
</dbReference>
<dbReference type="InterPro" id="IPR046358">
    <property type="entry name" value="Flagellin_C"/>
</dbReference>
<dbReference type="GO" id="GO:0009288">
    <property type="term" value="C:bacterial-type flagellum"/>
    <property type="evidence" value="ECO:0007669"/>
    <property type="project" value="UniProtKB-SubCell"/>
</dbReference>
<dbReference type="InterPro" id="IPR042187">
    <property type="entry name" value="Flagellin_C_sub2"/>
</dbReference>
<evidence type="ECO:0000256" key="1">
    <source>
        <dbReference type="ARBA" id="ARBA00005709"/>
    </source>
</evidence>
<sequence length="272" mass="28639">MAQVISTNTLSLMTQNNLSRSQSQLNTAIERLSSGQRINGAKDDAAGLGIANRLSAQITGLNQANRNANDGLSMAQTADSTLGQVQDNIQRIRELTVQASNGTLTEDDRASIQSEVDQRLEEITRLTEQTQFNGINLLDGTNASVTIQVGANDGQTIELTLQDTSLATLALDGFAVEEGGDASTQLATLDAALNTIDNARGVLGAQQNRLESAIDGNAALSTNLSAARSQIADADYAQEVSNMTTANILQQAGTSVLAQANQRPQNVLSLLQ</sequence>
<organism evidence="7 8">
    <name type="scientific">Halotalea alkalilenta</name>
    <dbReference type="NCBI Taxonomy" id="376489"/>
    <lineage>
        <taxon>Bacteria</taxon>
        <taxon>Pseudomonadati</taxon>
        <taxon>Pseudomonadota</taxon>
        <taxon>Gammaproteobacteria</taxon>
        <taxon>Oceanospirillales</taxon>
        <taxon>Halomonadaceae</taxon>
        <taxon>Halotalea</taxon>
    </lineage>
</organism>
<dbReference type="InterPro" id="IPR001492">
    <property type="entry name" value="Flagellin"/>
</dbReference>
<dbReference type="SUPFAM" id="SSF64518">
    <property type="entry name" value="Phase 1 flagellin"/>
    <property type="match status" value="1"/>
</dbReference>
<evidence type="ECO:0000313" key="7">
    <source>
        <dbReference type="EMBL" id="ANF58352.1"/>
    </source>
</evidence>
<dbReference type="Gene3D" id="1.20.1330.10">
    <property type="entry name" value="f41 fragment of flagellin, N-terminal domain"/>
    <property type="match status" value="1"/>
</dbReference>
<comment type="function">
    <text evidence="4">Flagellin is the subunit protein which polymerizes to form the filaments of bacterial flagella.</text>
</comment>
<evidence type="ECO:0000259" key="6">
    <source>
        <dbReference type="Pfam" id="PF00700"/>
    </source>
</evidence>
<dbReference type="KEGG" id="haa:A5892_13450"/>
<dbReference type="STRING" id="376489.A5892_13450"/>
<keyword evidence="8" id="KW-1185">Reference proteome</keyword>
<comment type="subcellular location">
    <subcellularLocation>
        <location evidence="4">Secreted</location>
    </subcellularLocation>
    <subcellularLocation>
        <location evidence="4">Bacterial flagellum</location>
    </subcellularLocation>
</comment>
<keyword evidence="7" id="KW-0969">Cilium</keyword>
<dbReference type="GO" id="GO:0005198">
    <property type="term" value="F:structural molecule activity"/>
    <property type="evidence" value="ECO:0007669"/>
    <property type="project" value="UniProtKB-UniRule"/>
</dbReference>
<dbReference type="EMBL" id="CP015243">
    <property type="protein sequence ID" value="ANF58352.1"/>
    <property type="molecule type" value="Genomic_DNA"/>
</dbReference>
<proteinExistence type="inferred from homology"/>